<proteinExistence type="predicted"/>
<dbReference type="OrthoDB" id="2173042at2"/>
<dbReference type="Proteomes" id="UP000016057">
    <property type="component" value="Unassembled WGS sequence"/>
</dbReference>
<dbReference type="EMBL" id="AMYT01000007">
    <property type="protein sequence ID" value="EKU27948.1"/>
    <property type="molecule type" value="Genomic_DNA"/>
</dbReference>
<organism evidence="1 2">
    <name type="scientific">Catellicoccus marimammalium M35/04/3</name>
    <dbReference type="NCBI Taxonomy" id="1234409"/>
    <lineage>
        <taxon>Bacteria</taxon>
        <taxon>Bacillati</taxon>
        <taxon>Bacillota</taxon>
        <taxon>Bacilli</taxon>
        <taxon>Lactobacillales</taxon>
        <taxon>Enterococcaceae</taxon>
        <taxon>Catellicoccus</taxon>
    </lineage>
</organism>
<name>K8ZN18_9ENTE</name>
<sequence>MTNFVEQKAYAYVKKNDYPLWKTLDIKEKVGKTAICYQEFFKINGIYHHDNGKRYVELVRDNGDWIGFVNANACAINEEPISDFEILEKEGKVIQKGYPLWQNLQFDLFYDYSDVFFNETMYILGYYTHLSGTIYYSLYDQEHIWQGYVESSVVELIED</sequence>
<dbReference type="AlphaFoldDB" id="K8ZN18"/>
<keyword evidence="2" id="KW-1185">Reference proteome</keyword>
<protein>
    <submittedName>
        <fullName evidence="1">Uncharacterized protein</fullName>
    </submittedName>
</protein>
<evidence type="ECO:0000313" key="2">
    <source>
        <dbReference type="Proteomes" id="UP000016057"/>
    </source>
</evidence>
<evidence type="ECO:0000313" key="1">
    <source>
        <dbReference type="EMBL" id="EKU27948.1"/>
    </source>
</evidence>
<accession>K8ZN18</accession>
<gene>
    <name evidence="1" type="ORF">C683_0207</name>
</gene>
<comment type="caution">
    <text evidence="1">The sequence shown here is derived from an EMBL/GenBank/DDBJ whole genome shotgun (WGS) entry which is preliminary data.</text>
</comment>
<dbReference type="RefSeq" id="WP_009488448.1">
    <property type="nucleotide sequence ID" value="NZ_AMYT01000007.1"/>
</dbReference>
<reference evidence="1 2" key="1">
    <citation type="journal article" date="2013" name="Genome Announc.">
        <title>Draft Genome Sequence of Catellicoccus marimammalium, a Novel Species Commonly Found in Gull Feces.</title>
        <authorList>
            <person name="Weigand M.R."/>
            <person name="Ryu H."/>
            <person name="Bozcek L."/>
            <person name="Konstantinidis K.T."/>
            <person name="Santo Domingo J.W."/>
        </authorList>
    </citation>
    <scope>NUCLEOTIDE SEQUENCE [LARGE SCALE GENOMIC DNA]</scope>
    <source>
        <strain evidence="1 2">M35/04/3</strain>
    </source>
</reference>